<feature type="region of interest" description="Disordered" evidence="17">
    <location>
        <begin position="281"/>
        <end position="322"/>
    </location>
</feature>
<evidence type="ECO:0000256" key="14">
    <source>
        <dbReference type="ARBA" id="ARBA00023242"/>
    </source>
</evidence>
<proteinExistence type="inferred from homology"/>
<dbReference type="GO" id="GO:0003677">
    <property type="term" value="F:DNA binding"/>
    <property type="evidence" value="ECO:0007669"/>
    <property type="project" value="UniProtKB-KW"/>
</dbReference>
<dbReference type="InterPro" id="IPR019843">
    <property type="entry name" value="DNA_pol-X_BS"/>
</dbReference>
<evidence type="ECO:0000256" key="16">
    <source>
        <dbReference type="PIRSR" id="PIRSR622312-50"/>
    </source>
</evidence>
<dbReference type="InterPro" id="IPR002054">
    <property type="entry name" value="DNA-dir_DNA_pol_X"/>
</dbReference>
<dbReference type="InterPro" id="IPR018944">
    <property type="entry name" value="DNA_pol_lambd_fingers_domain"/>
</dbReference>
<evidence type="ECO:0000256" key="2">
    <source>
        <dbReference type="ARBA" id="ARBA00008323"/>
    </source>
</evidence>
<organism evidence="19 20">
    <name type="scientific">Bimuria novae-zelandiae CBS 107.79</name>
    <dbReference type="NCBI Taxonomy" id="1447943"/>
    <lineage>
        <taxon>Eukaryota</taxon>
        <taxon>Fungi</taxon>
        <taxon>Dikarya</taxon>
        <taxon>Ascomycota</taxon>
        <taxon>Pezizomycotina</taxon>
        <taxon>Dothideomycetes</taxon>
        <taxon>Pleosporomycetidae</taxon>
        <taxon>Pleosporales</taxon>
        <taxon>Massarineae</taxon>
        <taxon>Didymosphaeriaceae</taxon>
        <taxon>Bimuria</taxon>
    </lineage>
</organism>
<feature type="compositionally biased region" description="Basic and acidic residues" evidence="17">
    <location>
        <begin position="1"/>
        <end position="10"/>
    </location>
</feature>
<feature type="compositionally biased region" description="Basic and acidic residues" evidence="17">
    <location>
        <begin position="66"/>
        <end position="86"/>
    </location>
</feature>
<dbReference type="GO" id="GO:0003887">
    <property type="term" value="F:DNA-directed DNA polymerase activity"/>
    <property type="evidence" value="ECO:0007669"/>
    <property type="project" value="UniProtKB-KW"/>
</dbReference>
<dbReference type="FunFam" id="1.10.150.20:FF:000010">
    <property type="entry name" value="DNA polymerase lambda"/>
    <property type="match status" value="1"/>
</dbReference>
<dbReference type="PANTHER" id="PTHR11276">
    <property type="entry name" value="DNA POLYMERASE TYPE-X FAMILY MEMBER"/>
    <property type="match status" value="1"/>
</dbReference>
<dbReference type="Gene3D" id="3.40.50.10190">
    <property type="entry name" value="BRCT domain"/>
    <property type="match status" value="1"/>
</dbReference>
<feature type="compositionally biased region" description="Polar residues" evidence="17">
    <location>
        <begin position="401"/>
        <end position="415"/>
    </location>
</feature>
<evidence type="ECO:0000256" key="17">
    <source>
        <dbReference type="SAM" id="MobiDB-lite"/>
    </source>
</evidence>
<feature type="region of interest" description="Disordered" evidence="17">
    <location>
        <begin position="42"/>
        <end position="110"/>
    </location>
</feature>
<evidence type="ECO:0000256" key="3">
    <source>
        <dbReference type="ARBA" id="ARBA00012417"/>
    </source>
</evidence>
<keyword evidence="8" id="KW-0479">Metal-binding</keyword>
<keyword evidence="20" id="KW-1185">Reference proteome</keyword>
<keyword evidence="4" id="KW-0237">DNA synthesis</keyword>
<evidence type="ECO:0000256" key="15">
    <source>
        <dbReference type="ARBA" id="ARBA00049244"/>
    </source>
</evidence>
<sequence length="761" mass="85455">MSDEDSHEKVTYFQQQDLLDISDDEKDFPDPGLLAAERLLANAKAMPPPRTVRRGSSFLGSTPRQRQQEFEAHATRQRSARREDPSLVRSSTAPEPVAKSFPEAVTNTADLQPHAKLKKTASMSDLTSPAKIPFYRRLGETPRDLKLVNAKPAVNIKVEPDQKQLLKEKIVYFFPNNDISAVRRRRIHKVIELGAAWVTSWREDVTHVMFDDASQTYSHLLRHLNRASLPRRVIVVKFDPYIPQCIQYGTLLDHTSNRFIVPGAPLVNKVQAADLSNSQTSLKIKPSRRQLAADSSQKTDSISTEDTPGQNQANDPPSSSDEIVKDSFIQAPTSPIIGPTEQSDAFNDDLSKAIQEIRAIAHLPLDDEEDGDSRPTSSAEQNSEPDTDDEEPNIKPKSTKHTSNTATLNKKKGINQNTFQCMNPMGASSTASNPNARTIEILEQMGKYYDQMQDQWRTLAYRKAVTTLRKQNVKISTAKEAAALPFVGTRLADKIEEIVLTDRLRRLDNTRDDPTDKVFRLFLGVFGAGLVQANKWIQAGHRTLDDLIANAKLTDSQKIGIEHYDDFATRISRAEVKAHGDYVRDALLKIDPDFQVTIMGSYRRGAKDSGDIDIIITKPGATVSTLRDVTFHALIPQLFKAGFLKVKLATSSSHDDGTKWHGVSCLPSSTIWRRLDLLLVPEEEMGAALLYFTGNDIFNRSMRLLASKKGMRFNQRGLYKDIIRGRNREKLNEGTLVEGRDEKKIFDILGVPWREPHERIC</sequence>
<keyword evidence="12" id="KW-0234">DNA repair</keyword>
<dbReference type="InterPro" id="IPR036420">
    <property type="entry name" value="BRCT_dom_sf"/>
</dbReference>
<dbReference type="InterPro" id="IPR029398">
    <property type="entry name" value="PolB_thumb"/>
</dbReference>
<dbReference type="Pfam" id="PF10391">
    <property type="entry name" value="DNA_pol_lambd_f"/>
    <property type="match status" value="1"/>
</dbReference>
<dbReference type="InterPro" id="IPR043519">
    <property type="entry name" value="NT_sf"/>
</dbReference>
<evidence type="ECO:0000313" key="20">
    <source>
        <dbReference type="Proteomes" id="UP000800036"/>
    </source>
</evidence>
<comment type="catalytic activity">
    <reaction evidence="15">
        <text>DNA(n) + a 2'-deoxyribonucleoside 5'-triphosphate = DNA(n+1) + diphosphate</text>
        <dbReference type="Rhea" id="RHEA:22508"/>
        <dbReference type="Rhea" id="RHEA-COMP:17339"/>
        <dbReference type="Rhea" id="RHEA-COMP:17340"/>
        <dbReference type="ChEBI" id="CHEBI:33019"/>
        <dbReference type="ChEBI" id="CHEBI:61560"/>
        <dbReference type="ChEBI" id="CHEBI:173112"/>
        <dbReference type="EC" id="2.7.7.7"/>
    </reaction>
</comment>
<dbReference type="InterPro" id="IPR002008">
    <property type="entry name" value="DNA_pol_X_beta-like"/>
</dbReference>
<comment type="subcellular location">
    <subcellularLocation>
        <location evidence="1">Nucleus</location>
    </subcellularLocation>
</comment>
<evidence type="ECO:0000256" key="1">
    <source>
        <dbReference type="ARBA" id="ARBA00004123"/>
    </source>
</evidence>
<dbReference type="InterPro" id="IPR028207">
    <property type="entry name" value="DNA_pol_B_palm_palm"/>
</dbReference>
<evidence type="ECO:0000256" key="10">
    <source>
        <dbReference type="ARBA" id="ARBA00022932"/>
    </source>
</evidence>
<dbReference type="Pfam" id="PF14792">
    <property type="entry name" value="DNA_pol_B_palm"/>
    <property type="match status" value="1"/>
</dbReference>
<evidence type="ECO:0000259" key="18">
    <source>
        <dbReference type="SMART" id="SM00483"/>
    </source>
</evidence>
<dbReference type="SUPFAM" id="SSF81301">
    <property type="entry name" value="Nucleotidyltransferase"/>
    <property type="match status" value="1"/>
</dbReference>
<dbReference type="Pfam" id="PF14716">
    <property type="entry name" value="HHH_8"/>
    <property type="match status" value="1"/>
</dbReference>
<dbReference type="GO" id="GO:0005634">
    <property type="term" value="C:nucleus"/>
    <property type="evidence" value="ECO:0007669"/>
    <property type="project" value="UniProtKB-SubCell"/>
</dbReference>
<dbReference type="FunFam" id="3.30.210.10:FF:000001">
    <property type="entry name" value="DNA polymerase lambda"/>
    <property type="match status" value="1"/>
</dbReference>
<dbReference type="PANTHER" id="PTHR11276:SF28">
    <property type="entry name" value="DNA POLYMERASE LAMBDA"/>
    <property type="match status" value="1"/>
</dbReference>
<evidence type="ECO:0000256" key="11">
    <source>
        <dbReference type="ARBA" id="ARBA00023125"/>
    </source>
</evidence>
<dbReference type="InterPro" id="IPR010996">
    <property type="entry name" value="HHH_MUS81"/>
</dbReference>
<evidence type="ECO:0000256" key="12">
    <source>
        <dbReference type="ARBA" id="ARBA00023204"/>
    </source>
</evidence>
<name>A0A6A5UWF6_9PLEO</name>
<accession>A0A6A5UWF6</accession>
<evidence type="ECO:0000256" key="7">
    <source>
        <dbReference type="ARBA" id="ARBA00022705"/>
    </source>
</evidence>
<dbReference type="GO" id="GO:0046872">
    <property type="term" value="F:metal ion binding"/>
    <property type="evidence" value="ECO:0007669"/>
    <property type="project" value="UniProtKB-KW"/>
</dbReference>
<dbReference type="InterPro" id="IPR037160">
    <property type="entry name" value="DNA_Pol_thumb_sf"/>
</dbReference>
<keyword evidence="7" id="KW-0235">DNA replication</keyword>
<dbReference type="GO" id="GO:0006303">
    <property type="term" value="P:double-strand break repair via nonhomologous end joining"/>
    <property type="evidence" value="ECO:0007669"/>
    <property type="project" value="TreeGrafter"/>
</dbReference>
<keyword evidence="10" id="KW-0239">DNA-directed DNA polymerase</keyword>
<dbReference type="CDD" id="cd00141">
    <property type="entry name" value="NT_POLXc"/>
    <property type="match status" value="1"/>
</dbReference>
<protein>
    <recommendedName>
        <fullName evidence="3">DNA-directed DNA polymerase</fullName>
        <ecNumber evidence="3">2.7.7.7</ecNumber>
    </recommendedName>
</protein>
<keyword evidence="5" id="KW-0808">Transferase</keyword>
<feature type="compositionally biased region" description="Polar residues" evidence="17">
    <location>
        <begin position="293"/>
        <end position="321"/>
    </location>
</feature>
<evidence type="ECO:0000256" key="5">
    <source>
        <dbReference type="ARBA" id="ARBA00022679"/>
    </source>
</evidence>
<dbReference type="GO" id="GO:0016829">
    <property type="term" value="F:lyase activity"/>
    <property type="evidence" value="ECO:0007669"/>
    <property type="project" value="UniProtKB-KW"/>
</dbReference>
<keyword evidence="9" id="KW-0227">DNA damage</keyword>
<keyword evidence="6" id="KW-0548">Nucleotidyltransferase</keyword>
<dbReference type="Gene3D" id="3.30.460.10">
    <property type="entry name" value="Beta Polymerase, domain 2"/>
    <property type="match status" value="1"/>
</dbReference>
<dbReference type="InterPro" id="IPR022312">
    <property type="entry name" value="DNA_pol_X"/>
</dbReference>
<dbReference type="Gene3D" id="3.30.210.10">
    <property type="entry name" value="DNA polymerase, thumb domain"/>
    <property type="match status" value="1"/>
</dbReference>
<keyword evidence="14" id="KW-0539">Nucleus</keyword>
<feature type="region of interest" description="Disordered" evidence="17">
    <location>
        <begin position="1"/>
        <end position="30"/>
    </location>
</feature>
<evidence type="ECO:0000256" key="8">
    <source>
        <dbReference type="ARBA" id="ARBA00022723"/>
    </source>
</evidence>
<dbReference type="SUPFAM" id="SSF47802">
    <property type="entry name" value="DNA polymerase beta, N-terminal domain-like"/>
    <property type="match status" value="1"/>
</dbReference>
<dbReference type="PRINTS" id="PR00870">
    <property type="entry name" value="DNAPOLXBETA"/>
</dbReference>
<dbReference type="PROSITE" id="PS00522">
    <property type="entry name" value="DNA_POLYMERASE_X"/>
    <property type="match status" value="1"/>
</dbReference>
<dbReference type="PRINTS" id="PR00869">
    <property type="entry name" value="DNAPOLX"/>
</dbReference>
<dbReference type="EMBL" id="ML976721">
    <property type="protein sequence ID" value="KAF1968319.1"/>
    <property type="molecule type" value="Genomic_DNA"/>
</dbReference>
<evidence type="ECO:0000256" key="6">
    <source>
        <dbReference type="ARBA" id="ARBA00022695"/>
    </source>
</evidence>
<gene>
    <name evidence="19" type="ORF">BU23DRAFT_592136</name>
</gene>
<dbReference type="GO" id="GO:0006260">
    <property type="term" value="P:DNA replication"/>
    <property type="evidence" value="ECO:0007669"/>
    <property type="project" value="UniProtKB-KW"/>
</dbReference>
<dbReference type="InterPro" id="IPR027421">
    <property type="entry name" value="DNA_pol_lamdba_lyase_dom_sf"/>
</dbReference>
<dbReference type="OrthoDB" id="205514at2759"/>
<dbReference type="Proteomes" id="UP000800036">
    <property type="component" value="Unassembled WGS sequence"/>
</dbReference>
<feature type="region of interest" description="Disordered" evidence="17">
    <location>
        <begin position="362"/>
        <end position="415"/>
    </location>
</feature>
<dbReference type="SMART" id="SM00483">
    <property type="entry name" value="POLXc"/>
    <property type="match status" value="1"/>
</dbReference>
<feature type="domain" description="DNA-directed DNA polymerase X" evidence="18">
    <location>
        <begin position="433"/>
        <end position="760"/>
    </location>
</feature>
<dbReference type="EC" id="2.7.7.7" evidence="3"/>
<dbReference type="AlphaFoldDB" id="A0A6A5UWF6"/>
<dbReference type="FunFam" id="1.10.150.110:FF:000005">
    <property type="entry name" value="DNA polymerase POL4"/>
    <property type="match status" value="1"/>
</dbReference>
<keyword evidence="11" id="KW-0238">DNA-binding</keyword>
<reference evidence="19" key="1">
    <citation type="journal article" date="2020" name="Stud. Mycol.">
        <title>101 Dothideomycetes genomes: a test case for predicting lifestyles and emergence of pathogens.</title>
        <authorList>
            <person name="Haridas S."/>
            <person name="Albert R."/>
            <person name="Binder M."/>
            <person name="Bloem J."/>
            <person name="Labutti K."/>
            <person name="Salamov A."/>
            <person name="Andreopoulos B."/>
            <person name="Baker S."/>
            <person name="Barry K."/>
            <person name="Bills G."/>
            <person name="Bluhm B."/>
            <person name="Cannon C."/>
            <person name="Castanera R."/>
            <person name="Culley D."/>
            <person name="Daum C."/>
            <person name="Ezra D."/>
            <person name="Gonzalez J."/>
            <person name="Henrissat B."/>
            <person name="Kuo A."/>
            <person name="Liang C."/>
            <person name="Lipzen A."/>
            <person name="Lutzoni F."/>
            <person name="Magnuson J."/>
            <person name="Mondo S."/>
            <person name="Nolan M."/>
            <person name="Ohm R."/>
            <person name="Pangilinan J."/>
            <person name="Park H.-J."/>
            <person name="Ramirez L."/>
            <person name="Alfaro M."/>
            <person name="Sun H."/>
            <person name="Tritt A."/>
            <person name="Yoshinaga Y."/>
            <person name="Zwiers L.-H."/>
            <person name="Turgeon B."/>
            <person name="Goodwin S."/>
            <person name="Spatafora J."/>
            <person name="Crous P."/>
            <person name="Grigoriev I."/>
        </authorList>
    </citation>
    <scope>NUCLEOTIDE SEQUENCE</scope>
    <source>
        <strain evidence="19">CBS 107.79</strain>
    </source>
</reference>
<dbReference type="Gene3D" id="1.10.150.20">
    <property type="entry name" value="5' to 3' exonuclease, C-terminal subdomain"/>
    <property type="match status" value="1"/>
</dbReference>
<comment type="similarity">
    <text evidence="2">Belongs to the DNA polymerase type-X family.</text>
</comment>
<evidence type="ECO:0000256" key="13">
    <source>
        <dbReference type="ARBA" id="ARBA00023239"/>
    </source>
</evidence>
<dbReference type="Gene3D" id="1.10.150.110">
    <property type="entry name" value="DNA polymerase beta, N-terminal domain-like"/>
    <property type="match status" value="1"/>
</dbReference>
<evidence type="ECO:0000256" key="4">
    <source>
        <dbReference type="ARBA" id="ARBA00022634"/>
    </source>
</evidence>
<evidence type="ECO:0000256" key="9">
    <source>
        <dbReference type="ARBA" id="ARBA00022763"/>
    </source>
</evidence>
<dbReference type="SUPFAM" id="SSF81585">
    <property type="entry name" value="PsbU/PolX domain-like"/>
    <property type="match status" value="1"/>
</dbReference>
<keyword evidence="13" id="KW-0456">Lyase</keyword>
<evidence type="ECO:0000313" key="19">
    <source>
        <dbReference type="EMBL" id="KAF1968319.1"/>
    </source>
</evidence>
<feature type="active site" description="Nucleophile; Schiff-base intermediate with DNA; for 5'-dRP lyase activity" evidence="16">
    <location>
        <position position="494"/>
    </location>
</feature>
<dbReference type="Pfam" id="PF14791">
    <property type="entry name" value="DNA_pol_B_thumb"/>
    <property type="match status" value="1"/>
</dbReference>